<name>A0AAN1Y8T2_9ENTR</name>
<proteinExistence type="predicted"/>
<protein>
    <submittedName>
        <fullName evidence="1">Uncharacterized protein</fullName>
    </submittedName>
</protein>
<organism evidence="1 2">
    <name type="scientific">Klebsiella quasipneumoniae subsp. quasipneumoniae</name>
    <dbReference type="NCBI Taxonomy" id="1667327"/>
    <lineage>
        <taxon>Bacteria</taxon>
        <taxon>Pseudomonadati</taxon>
        <taxon>Pseudomonadota</taxon>
        <taxon>Gammaproteobacteria</taxon>
        <taxon>Enterobacterales</taxon>
        <taxon>Enterobacteriaceae</taxon>
        <taxon>Klebsiella/Raoultella group</taxon>
        <taxon>Klebsiella</taxon>
        <taxon>Klebsiella pneumoniae complex</taxon>
    </lineage>
</organism>
<dbReference type="Proteomes" id="UP001058353">
    <property type="component" value="Chromosome"/>
</dbReference>
<dbReference type="AlphaFoldDB" id="A0AAN1Y8T2"/>
<evidence type="ECO:0000313" key="2">
    <source>
        <dbReference type="Proteomes" id="UP001058353"/>
    </source>
</evidence>
<dbReference type="EMBL" id="AP026407">
    <property type="protein sequence ID" value="BDO15226.1"/>
    <property type="molecule type" value="Genomic_DNA"/>
</dbReference>
<accession>A0AAN1Y8T2</accession>
<evidence type="ECO:0000313" key="1">
    <source>
        <dbReference type="EMBL" id="BDO15226.1"/>
    </source>
</evidence>
<sequence>MRPDRGLQRVAAALALEMAAIENKYSRYLVVIWHAMGMARSDKGDAIDTAAF</sequence>
<gene>
    <name evidence="1" type="ORF">KAM644c_42920</name>
</gene>
<reference evidence="1" key="1">
    <citation type="submission" date="2022-07" db="EMBL/GenBank/DDBJ databases">
        <title>Complete genome sequence of carbapenem-resistant Klebsiella spp. in Japan.</title>
        <authorList>
            <person name="Maehana S."/>
            <person name="Suzuki M."/>
            <person name="Kitasato H."/>
        </authorList>
    </citation>
    <scope>NUCLEOTIDE SEQUENCE</scope>
    <source>
        <strain evidence="1">KAM644</strain>
    </source>
</reference>